<dbReference type="AlphaFoldDB" id="A0A0Q3GGY9"/>
<evidence type="ECO:0000313" key="2">
    <source>
        <dbReference type="EnsemblPlants" id="KQK10344"/>
    </source>
</evidence>
<accession>A0A0Q3GGY9</accession>
<dbReference type="Proteomes" id="UP000008810">
    <property type="component" value="Chromosome 2"/>
</dbReference>
<reference evidence="1 2" key="1">
    <citation type="journal article" date="2010" name="Nature">
        <title>Genome sequencing and analysis of the model grass Brachypodium distachyon.</title>
        <authorList>
            <consortium name="International Brachypodium Initiative"/>
        </authorList>
    </citation>
    <scope>NUCLEOTIDE SEQUENCE [LARGE SCALE GENOMIC DNA]</scope>
    <source>
        <strain evidence="1 2">Bd21</strain>
    </source>
</reference>
<proteinExistence type="predicted"/>
<reference evidence="1" key="2">
    <citation type="submission" date="2017-06" db="EMBL/GenBank/DDBJ databases">
        <title>WGS assembly of Brachypodium distachyon.</title>
        <authorList>
            <consortium name="The International Brachypodium Initiative"/>
            <person name="Lucas S."/>
            <person name="Harmon-Smith M."/>
            <person name="Lail K."/>
            <person name="Tice H."/>
            <person name="Grimwood J."/>
            <person name="Bruce D."/>
            <person name="Barry K."/>
            <person name="Shu S."/>
            <person name="Lindquist E."/>
            <person name="Wang M."/>
            <person name="Pitluck S."/>
            <person name="Vogel J.P."/>
            <person name="Garvin D.F."/>
            <person name="Mockler T.C."/>
            <person name="Schmutz J."/>
            <person name="Rokhsar D."/>
            <person name="Bevan M.W."/>
        </authorList>
    </citation>
    <scope>NUCLEOTIDE SEQUENCE</scope>
    <source>
        <strain evidence="1">Bd21</strain>
    </source>
</reference>
<reference evidence="2" key="3">
    <citation type="submission" date="2018-08" db="UniProtKB">
        <authorList>
            <consortium name="EnsemblPlants"/>
        </authorList>
    </citation>
    <scope>IDENTIFICATION</scope>
    <source>
        <strain evidence="2">cv. Bd21</strain>
    </source>
</reference>
<sequence>MVTGAAHSMHSCMYFDWLKLVSWMLAGSSSNLPECRRRRRWSSKQYNVYFRSICHRYSKVF</sequence>
<dbReference type="InParanoid" id="A0A0Q3GGY9"/>
<dbReference type="Gramene" id="KQK10344">
    <property type="protein sequence ID" value="KQK10344"/>
    <property type="gene ID" value="BRADI_2g53478v3"/>
</dbReference>
<protein>
    <submittedName>
        <fullName evidence="1 2">Uncharacterized protein</fullName>
    </submittedName>
</protein>
<gene>
    <name evidence="1" type="ORF">BRADI_2g53478v3</name>
</gene>
<dbReference type="EnsemblPlants" id="KQK10344">
    <property type="protein sequence ID" value="KQK10344"/>
    <property type="gene ID" value="BRADI_2g53478v3"/>
</dbReference>
<organism evidence="1">
    <name type="scientific">Brachypodium distachyon</name>
    <name type="common">Purple false brome</name>
    <name type="synonym">Trachynia distachya</name>
    <dbReference type="NCBI Taxonomy" id="15368"/>
    <lineage>
        <taxon>Eukaryota</taxon>
        <taxon>Viridiplantae</taxon>
        <taxon>Streptophyta</taxon>
        <taxon>Embryophyta</taxon>
        <taxon>Tracheophyta</taxon>
        <taxon>Spermatophyta</taxon>
        <taxon>Magnoliopsida</taxon>
        <taxon>Liliopsida</taxon>
        <taxon>Poales</taxon>
        <taxon>Poaceae</taxon>
        <taxon>BOP clade</taxon>
        <taxon>Pooideae</taxon>
        <taxon>Stipodae</taxon>
        <taxon>Brachypodieae</taxon>
        <taxon>Brachypodium</taxon>
    </lineage>
</organism>
<name>A0A0Q3GGY9_BRADI</name>
<keyword evidence="3" id="KW-1185">Reference proteome</keyword>
<dbReference type="EMBL" id="CM000881">
    <property type="protein sequence ID" value="KQK10344.1"/>
    <property type="molecule type" value="Genomic_DNA"/>
</dbReference>
<evidence type="ECO:0000313" key="3">
    <source>
        <dbReference type="Proteomes" id="UP000008810"/>
    </source>
</evidence>
<evidence type="ECO:0000313" key="1">
    <source>
        <dbReference type="EMBL" id="KQK10344.1"/>
    </source>
</evidence>